<proteinExistence type="predicted"/>
<dbReference type="PANTHER" id="PTHR13630:SF1">
    <property type="entry name" value="GAMMA-SECRETASE-ACTIVATING PROTEIN"/>
    <property type="match status" value="1"/>
</dbReference>
<gene>
    <name evidence="2" type="ORF">AAFF_G00165360</name>
</gene>
<name>A0AAD7W8M1_9TELE</name>
<keyword evidence="3" id="KW-1185">Reference proteome</keyword>
<dbReference type="InterPro" id="IPR028010">
    <property type="entry name" value="GSAP_C_dom"/>
</dbReference>
<dbReference type="EMBL" id="JAINUG010000220">
    <property type="protein sequence ID" value="KAJ8386939.1"/>
    <property type="molecule type" value="Genomic_DNA"/>
</dbReference>
<dbReference type="GO" id="GO:0005802">
    <property type="term" value="C:trans-Golgi network"/>
    <property type="evidence" value="ECO:0007669"/>
    <property type="project" value="TreeGrafter"/>
</dbReference>
<comment type="caution">
    <text evidence="2">The sequence shown here is derived from an EMBL/GenBank/DDBJ whole genome shotgun (WGS) entry which is preliminary data.</text>
</comment>
<reference evidence="2" key="1">
    <citation type="journal article" date="2023" name="Science">
        <title>Genome structures resolve the early diversification of teleost fishes.</title>
        <authorList>
            <person name="Parey E."/>
            <person name="Louis A."/>
            <person name="Montfort J."/>
            <person name="Bouchez O."/>
            <person name="Roques C."/>
            <person name="Iampietro C."/>
            <person name="Lluch J."/>
            <person name="Castinel A."/>
            <person name="Donnadieu C."/>
            <person name="Desvignes T."/>
            <person name="Floi Bucao C."/>
            <person name="Jouanno E."/>
            <person name="Wen M."/>
            <person name="Mejri S."/>
            <person name="Dirks R."/>
            <person name="Jansen H."/>
            <person name="Henkel C."/>
            <person name="Chen W.J."/>
            <person name="Zahm M."/>
            <person name="Cabau C."/>
            <person name="Klopp C."/>
            <person name="Thompson A.W."/>
            <person name="Robinson-Rechavi M."/>
            <person name="Braasch I."/>
            <person name="Lecointre G."/>
            <person name="Bobe J."/>
            <person name="Postlethwait J.H."/>
            <person name="Berthelot C."/>
            <person name="Roest Crollius H."/>
            <person name="Guiguen Y."/>
        </authorList>
    </citation>
    <scope>NUCLEOTIDE SEQUENCE</scope>
    <source>
        <strain evidence="2">NC1722</strain>
    </source>
</reference>
<evidence type="ECO:0000313" key="3">
    <source>
        <dbReference type="Proteomes" id="UP001221898"/>
    </source>
</evidence>
<dbReference type="InterPro" id="IPR026172">
    <property type="entry name" value="GSAP_fam"/>
</dbReference>
<accession>A0AAD7W8M1</accession>
<feature type="domain" description="Gamma-secretase-activating protein C-terminal" evidence="1">
    <location>
        <begin position="621"/>
        <end position="728"/>
    </location>
</feature>
<protein>
    <recommendedName>
        <fullName evidence="1">Gamma-secretase-activating protein C-terminal domain-containing protein</fullName>
    </recommendedName>
</protein>
<dbReference type="PANTHER" id="PTHR13630">
    <property type="entry name" value="GAMMA-SECRETASE-ACTIVATING PROTEIN"/>
    <property type="match status" value="1"/>
</dbReference>
<evidence type="ECO:0000313" key="2">
    <source>
        <dbReference type="EMBL" id="KAJ8386939.1"/>
    </source>
</evidence>
<evidence type="ECO:0000259" key="1">
    <source>
        <dbReference type="Pfam" id="PF14959"/>
    </source>
</evidence>
<sequence>MLRVEPNGNVLCAKTVGGSQILTKPSAPAEADARILNVEKDGGVLYSWKGSTGNTRIGKYDPNTKQNKLLYTFDKEVLVSSCSVNKEETLLAVSLSQRTKREERLEPVSKCKTLLIEIHPQNNIKVLKAVDCRIRVQFLQPEPERKSVRESHLLLIAEDGYIEQFHIFLVKQEGYRVVIQNPERLVKDRVVEEFSWVQWDVETQRLFYIISREKSMLKCVQFYPDCNFETLFELPLELPASLFASVRFVNLGYDHYKDDELEDEGMKLVVFTSRTGNMCVCYSHPVVTNEDFAYTVAFVHRGCYLLFLYLDYYIVVYLAGHFLHFINSRQQELSCHSLFLSGEDAGLGPLGPSSVVLTLPEAKVLDVRSGIMYGAGICHSVMLDFLCRSALDSQRLASLHCMLVYMSPDPEVELRIIDWICENVMAFESFDQIQEFILASLYRMVYQQSLSLDKVLPYSSVFEKKDLPVGLTEIPGLQCSSELLSEPVFRGKARHFKGYWEELQWNMEKMKYFEAVPNPRYRTSLIRADWTRLLAELNSEEKKHANSLRHIEENTKKVLSMVDTWRLDRNVVPLFQEEDHQQRALIGLMVDKLREHLNRHLPRLGKKKIDVLVVNYVAKLLELVRHMLETVWLKYELGPHVLSFKQQGGSAEWAVFHMMSRILEATKGLCLPLPPGYHTLLSVLGVRCLPRHTFLQYVDHGLLQLTEPFVSRLMTDLDNSDVNEKLKFSIMKRLPEPMEQKLFHLWDHPISSACISRKYVHRLLDKHAKTKGSAFLEREKSCFQPEFLPLTYLAKILSDMESQVLNPFEEQENVDARFVEETALKQTLILLGFEKK</sequence>
<dbReference type="AlphaFoldDB" id="A0AAD7W8M1"/>
<organism evidence="2 3">
    <name type="scientific">Aldrovandia affinis</name>
    <dbReference type="NCBI Taxonomy" id="143900"/>
    <lineage>
        <taxon>Eukaryota</taxon>
        <taxon>Metazoa</taxon>
        <taxon>Chordata</taxon>
        <taxon>Craniata</taxon>
        <taxon>Vertebrata</taxon>
        <taxon>Euteleostomi</taxon>
        <taxon>Actinopterygii</taxon>
        <taxon>Neopterygii</taxon>
        <taxon>Teleostei</taxon>
        <taxon>Notacanthiformes</taxon>
        <taxon>Halosauridae</taxon>
        <taxon>Aldrovandia</taxon>
    </lineage>
</organism>
<dbReference type="Proteomes" id="UP001221898">
    <property type="component" value="Unassembled WGS sequence"/>
</dbReference>
<dbReference type="GO" id="GO:1902004">
    <property type="term" value="P:positive regulation of amyloid-beta formation"/>
    <property type="evidence" value="ECO:0007669"/>
    <property type="project" value="TreeGrafter"/>
</dbReference>
<dbReference type="Pfam" id="PF14959">
    <property type="entry name" value="GSAP-16"/>
    <property type="match status" value="1"/>
</dbReference>